<dbReference type="Proteomes" id="UP000615234">
    <property type="component" value="Unassembled WGS sequence"/>
</dbReference>
<dbReference type="Gene3D" id="3.40.50.300">
    <property type="entry name" value="P-loop containing nucleotide triphosphate hydrolases"/>
    <property type="match status" value="1"/>
</dbReference>
<accession>A0A8I0AFT8</accession>
<gene>
    <name evidence="2" type="ORF">H8S09_00100</name>
</gene>
<feature type="domain" description="AAA+ ATPase" evidence="1">
    <location>
        <begin position="179"/>
        <end position="317"/>
    </location>
</feature>
<protein>
    <submittedName>
        <fullName evidence="2">ATP-binding protein</fullName>
    </submittedName>
</protein>
<dbReference type="SMART" id="SM00382">
    <property type="entry name" value="AAA"/>
    <property type="match status" value="1"/>
</dbReference>
<sequence length="334" mass="38785">MKNIDYDSILSGFQRKRLENEILADNRKAEIYEKIPEIKKIDQEIASSSIQAARNRIRKLPVNMEDINQNNRKLAAYKKALLKEHGYPEDYLEPIYECPLCHDTGYQGSHPCKCMTQKVIDELYNQSTIREILERENFSTFSLNYYSRENDGTHKHTPYENASNTLAACKDYVEHFDESHSGILIYGETGLGKTFLSNCIAKALLDKGHTVLYLTSINLFENILSGIIMGNVREKEKMMLYDYIYNCELLIIDDLGTEVPNTFVNSQLFEIINMRNNRSLATLISTNLSMRELSDRYTERIMSRIIGDFKVFPLYGTNIRYTKRKDRIQNKTSN</sequence>
<dbReference type="NCBIfam" id="NF005304">
    <property type="entry name" value="PRK06835.1"/>
    <property type="match status" value="1"/>
</dbReference>
<dbReference type="Pfam" id="PF00308">
    <property type="entry name" value="Bac_DnaA"/>
    <property type="match status" value="1"/>
</dbReference>
<evidence type="ECO:0000313" key="2">
    <source>
        <dbReference type="EMBL" id="MBC5661305.1"/>
    </source>
</evidence>
<reference evidence="2 3" key="1">
    <citation type="submission" date="2020-08" db="EMBL/GenBank/DDBJ databases">
        <title>Genome public.</title>
        <authorList>
            <person name="Liu C."/>
            <person name="Sun Q."/>
        </authorList>
    </citation>
    <scope>NUCLEOTIDE SEQUENCE [LARGE SCALE GENOMIC DNA]</scope>
    <source>
        <strain evidence="2 3">NSJ-10</strain>
    </source>
</reference>
<dbReference type="InterPro" id="IPR013317">
    <property type="entry name" value="DnaA_dom"/>
</dbReference>
<keyword evidence="3" id="KW-1185">Reference proteome</keyword>
<dbReference type="CDD" id="cd00009">
    <property type="entry name" value="AAA"/>
    <property type="match status" value="1"/>
</dbReference>
<dbReference type="RefSeq" id="WP_117808108.1">
    <property type="nucleotide sequence ID" value="NZ_JACOOX010000001.1"/>
</dbReference>
<dbReference type="SUPFAM" id="SSF52540">
    <property type="entry name" value="P-loop containing nucleoside triphosphate hydrolases"/>
    <property type="match status" value="1"/>
</dbReference>
<comment type="caution">
    <text evidence="2">The sequence shown here is derived from an EMBL/GenBank/DDBJ whole genome shotgun (WGS) entry which is preliminary data.</text>
</comment>
<dbReference type="AlphaFoldDB" id="A0A8I0AFT8"/>
<name>A0A8I0AFT8_9FIRM</name>
<dbReference type="PANTHER" id="PTHR30050:SF4">
    <property type="entry name" value="ATP-BINDING PROTEIN RV3427C IN INSERTION SEQUENCE-RELATED"/>
    <property type="match status" value="1"/>
</dbReference>
<keyword evidence="2" id="KW-0067">ATP-binding</keyword>
<dbReference type="GO" id="GO:0005524">
    <property type="term" value="F:ATP binding"/>
    <property type="evidence" value="ECO:0007669"/>
    <property type="project" value="UniProtKB-KW"/>
</dbReference>
<evidence type="ECO:0000259" key="1">
    <source>
        <dbReference type="SMART" id="SM00382"/>
    </source>
</evidence>
<proteinExistence type="predicted"/>
<dbReference type="GO" id="GO:0006260">
    <property type="term" value="P:DNA replication"/>
    <property type="evidence" value="ECO:0007669"/>
    <property type="project" value="TreeGrafter"/>
</dbReference>
<dbReference type="PANTHER" id="PTHR30050">
    <property type="entry name" value="CHROMOSOMAL REPLICATION INITIATOR PROTEIN DNAA"/>
    <property type="match status" value="1"/>
</dbReference>
<dbReference type="EMBL" id="JACOOX010000001">
    <property type="protein sequence ID" value="MBC5661305.1"/>
    <property type="molecule type" value="Genomic_DNA"/>
</dbReference>
<keyword evidence="2" id="KW-0547">Nucleotide-binding</keyword>
<dbReference type="InterPro" id="IPR003593">
    <property type="entry name" value="AAA+_ATPase"/>
</dbReference>
<dbReference type="InterPro" id="IPR027417">
    <property type="entry name" value="P-loop_NTPase"/>
</dbReference>
<organism evidence="2 3">
    <name type="scientific">Coprococcus hominis</name>
    <name type="common">ex Liu et al. 2022</name>
    <dbReference type="NCBI Taxonomy" id="2763039"/>
    <lineage>
        <taxon>Bacteria</taxon>
        <taxon>Bacillati</taxon>
        <taxon>Bacillota</taxon>
        <taxon>Clostridia</taxon>
        <taxon>Lachnospirales</taxon>
        <taxon>Lachnospiraceae</taxon>
        <taxon>Coprococcus</taxon>
    </lineage>
</organism>
<evidence type="ECO:0000313" key="3">
    <source>
        <dbReference type="Proteomes" id="UP000615234"/>
    </source>
</evidence>